<dbReference type="InterPro" id="IPR012507">
    <property type="entry name" value="YibE_F"/>
</dbReference>
<dbReference type="PANTHER" id="PTHR41771:SF1">
    <property type="entry name" value="MEMBRANE PROTEIN"/>
    <property type="match status" value="1"/>
</dbReference>
<feature type="transmembrane region" description="Helical" evidence="1">
    <location>
        <begin position="181"/>
        <end position="199"/>
    </location>
</feature>
<reference evidence="2 3" key="1">
    <citation type="submission" date="2018-08" db="EMBL/GenBank/DDBJ databases">
        <title>A genome reference for cultivated species of the human gut microbiota.</title>
        <authorList>
            <person name="Zou Y."/>
            <person name="Xue W."/>
            <person name="Luo G."/>
        </authorList>
    </citation>
    <scope>NUCLEOTIDE SEQUENCE [LARGE SCALE GENOMIC DNA]</scope>
    <source>
        <strain evidence="2 3">AF22-12AC</strain>
    </source>
</reference>
<feature type="transmembrane region" description="Helical" evidence="1">
    <location>
        <begin position="206"/>
        <end position="227"/>
    </location>
</feature>
<feature type="transmembrane region" description="Helical" evidence="1">
    <location>
        <begin position="258"/>
        <end position="283"/>
    </location>
</feature>
<gene>
    <name evidence="2" type="ORF">DWX93_14355</name>
</gene>
<feature type="transmembrane region" description="Helical" evidence="1">
    <location>
        <begin position="346"/>
        <end position="376"/>
    </location>
</feature>
<accession>A0A395V3V8</accession>
<feature type="transmembrane region" description="Helical" evidence="1">
    <location>
        <begin position="130"/>
        <end position="149"/>
    </location>
</feature>
<evidence type="ECO:0000313" key="2">
    <source>
        <dbReference type="EMBL" id="RGS37288.1"/>
    </source>
</evidence>
<sequence>MNFKKSKIRSLVLLALAAVAFCGLIWFANKDRPVYRSSNMAGTDYEVGRVLRVVEDHKTVDEEMDGIWRGSMTLEVEILTGRYKGDTAIVENYFSSLYNVRVAEGDKVSIRIDTTGEDEYQVSVYNYYRVPQMIGCIVAFVLLLVLIGGKKGAKSVAGLAFTVVCILWILLPLALKGYSPLAVTILLILVCNFVSFFLIDGISTKTVVAAIGSMLGVLAGAAFALIAQNAMSITTYQMDEAETLLLITSTTELKIRDLFLCGILISCMGAVMDVAMSICSAVAEIHQVDRSLGMAKLFASGMNIGRDAMGTMANTLILAVAGTSLNMMLMIYSYDVSFQQLMNTDFVAIEIIQCIAGSVGIVCTVPLVALLSAAVFGKKTKK</sequence>
<organism evidence="2 3">
    <name type="scientific">Roseburia hominis</name>
    <dbReference type="NCBI Taxonomy" id="301301"/>
    <lineage>
        <taxon>Bacteria</taxon>
        <taxon>Bacillati</taxon>
        <taxon>Bacillota</taxon>
        <taxon>Clostridia</taxon>
        <taxon>Lachnospirales</taxon>
        <taxon>Lachnospiraceae</taxon>
        <taxon>Roseburia</taxon>
    </lineage>
</organism>
<name>A0A395V3V8_9FIRM</name>
<comment type="caution">
    <text evidence="2">The sequence shown here is derived from an EMBL/GenBank/DDBJ whole genome shotgun (WGS) entry which is preliminary data.</text>
</comment>
<dbReference type="Pfam" id="PF07907">
    <property type="entry name" value="YibE_F"/>
    <property type="match status" value="1"/>
</dbReference>
<protein>
    <submittedName>
        <fullName evidence="2">YibE/F family protein</fullName>
    </submittedName>
</protein>
<dbReference type="PANTHER" id="PTHR41771">
    <property type="entry name" value="MEMBRANE PROTEIN-RELATED"/>
    <property type="match status" value="1"/>
</dbReference>
<feature type="transmembrane region" description="Helical" evidence="1">
    <location>
        <begin position="316"/>
        <end position="334"/>
    </location>
</feature>
<dbReference type="AlphaFoldDB" id="A0A395V3V8"/>
<dbReference type="EMBL" id="QRVL01000016">
    <property type="protein sequence ID" value="RGS37288.1"/>
    <property type="molecule type" value="Genomic_DNA"/>
</dbReference>
<keyword evidence="1" id="KW-0812">Transmembrane</keyword>
<feature type="transmembrane region" description="Helical" evidence="1">
    <location>
        <begin position="156"/>
        <end position="175"/>
    </location>
</feature>
<proteinExistence type="predicted"/>
<dbReference type="Proteomes" id="UP000266172">
    <property type="component" value="Unassembled WGS sequence"/>
</dbReference>
<evidence type="ECO:0000256" key="1">
    <source>
        <dbReference type="SAM" id="Phobius"/>
    </source>
</evidence>
<evidence type="ECO:0000313" key="3">
    <source>
        <dbReference type="Proteomes" id="UP000266172"/>
    </source>
</evidence>
<keyword evidence="1" id="KW-0472">Membrane</keyword>
<keyword evidence="1" id="KW-1133">Transmembrane helix</keyword>
<dbReference type="RefSeq" id="WP_118098128.1">
    <property type="nucleotide sequence ID" value="NZ_QRVL01000016.1"/>
</dbReference>